<evidence type="ECO:0000313" key="2">
    <source>
        <dbReference type="Proteomes" id="UP001328107"/>
    </source>
</evidence>
<dbReference type="EMBL" id="BTRK01000004">
    <property type="protein sequence ID" value="GMR50259.1"/>
    <property type="molecule type" value="Genomic_DNA"/>
</dbReference>
<dbReference type="AlphaFoldDB" id="A0AAN5CTX0"/>
<feature type="non-terminal residue" evidence="1">
    <location>
        <position position="242"/>
    </location>
</feature>
<dbReference type="SUPFAM" id="SSF63411">
    <property type="entry name" value="LuxS/MPP-like metallohydrolase"/>
    <property type="match status" value="1"/>
</dbReference>
<name>A0AAN5CTX0_9BILA</name>
<evidence type="ECO:0000313" key="1">
    <source>
        <dbReference type="EMBL" id="GMR50259.1"/>
    </source>
</evidence>
<reference evidence="2" key="1">
    <citation type="submission" date="2022-10" db="EMBL/GenBank/DDBJ databases">
        <title>Genome assembly of Pristionchus species.</title>
        <authorList>
            <person name="Yoshida K."/>
            <person name="Sommer R.J."/>
        </authorList>
    </citation>
    <scope>NUCLEOTIDE SEQUENCE [LARGE SCALE GENOMIC DNA]</scope>
    <source>
        <strain evidence="2">RS5460</strain>
    </source>
</reference>
<comment type="caution">
    <text evidence="1">The sequence shown here is derived from an EMBL/GenBank/DDBJ whole genome shotgun (WGS) entry which is preliminary data.</text>
</comment>
<organism evidence="1 2">
    <name type="scientific">Pristionchus mayeri</name>
    <dbReference type="NCBI Taxonomy" id="1317129"/>
    <lineage>
        <taxon>Eukaryota</taxon>
        <taxon>Metazoa</taxon>
        <taxon>Ecdysozoa</taxon>
        <taxon>Nematoda</taxon>
        <taxon>Chromadorea</taxon>
        <taxon>Rhabditida</taxon>
        <taxon>Rhabditina</taxon>
        <taxon>Diplogasteromorpha</taxon>
        <taxon>Diplogasteroidea</taxon>
        <taxon>Neodiplogasteridae</taxon>
        <taxon>Pristionchus</taxon>
    </lineage>
</organism>
<feature type="non-terminal residue" evidence="1">
    <location>
        <position position="1"/>
    </location>
</feature>
<gene>
    <name evidence="1" type="ORF">PMAYCL1PPCAC_20454</name>
</gene>
<dbReference type="GO" id="GO:0046872">
    <property type="term" value="F:metal ion binding"/>
    <property type="evidence" value="ECO:0007669"/>
    <property type="project" value="InterPro"/>
</dbReference>
<dbReference type="Proteomes" id="UP001328107">
    <property type="component" value="Unassembled WGS sequence"/>
</dbReference>
<dbReference type="InterPro" id="IPR011249">
    <property type="entry name" value="Metalloenz_LuxS/M16"/>
</dbReference>
<protein>
    <submittedName>
        <fullName evidence="1">Uncharacterized protein</fullName>
    </submittedName>
</protein>
<proteinExistence type="predicted"/>
<sequence>YLHRLQFLVSPPLLPSSNNDRHDPERTCWNSPFVSPEEIRRQRSLGIPMIQEQLTKLPSGLTVASARHNGPTDLVHLTLTYRAGARYNIDQKGLSYLVSRILSTSSQWDGGSNNFAVTTKLTPDFLSVSMTAPRYKSKNALNVFGRLATLKDWELNELPEVVPEGAPLPVEILVADRVRIAAYGNGSLANSTRERKSILLARNSGACTRRHRFSLRGWPIQKDTVGTRTGVCLYRSRRLNWK</sequence>
<keyword evidence="2" id="KW-1185">Reference proteome</keyword>
<accession>A0AAN5CTX0</accession>